<dbReference type="InterPro" id="IPR036227">
    <property type="entry name" value="Ribosomal_uL15/eL18_sf"/>
</dbReference>
<feature type="domain" description="Large ribosomal subunit protein uL15/eL18" evidence="6">
    <location>
        <begin position="108"/>
        <end position="187"/>
    </location>
</feature>
<evidence type="ECO:0000256" key="2">
    <source>
        <dbReference type="ARBA" id="ARBA00022980"/>
    </source>
</evidence>
<dbReference type="AlphaFoldDB" id="A0A5K3FHG3"/>
<organism evidence="7">
    <name type="scientific">Mesocestoides corti</name>
    <name type="common">Flatworm</name>
    <dbReference type="NCBI Taxonomy" id="53468"/>
    <lineage>
        <taxon>Eukaryota</taxon>
        <taxon>Metazoa</taxon>
        <taxon>Spiralia</taxon>
        <taxon>Lophotrochozoa</taxon>
        <taxon>Platyhelminthes</taxon>
        <taxon>Cestoda</taxon>
        <taxon>Eucestoda</taxon>
        <taxon>Cyclophyllidea</taxon>
        <taxon>Mesocestoididae</taxon>
        <taxon>Mesocestoides</taxon>
    </lineage>
</organism>
<name>A0A5K3FHG3_MESCO</name>
<dbReference type="GO" id="GO:0006412">
    <property type="term" value="P:translation"/>
    <property type="evidence" value="ECO:0007669"/>
    <property type="project" value="InterPro"/>
</dbReference>
<comment type="similarity">
    <text evidence="1">Belongs to the universal ribosomal protein uL15 family.</text>
</comment>
<sequence>MRSIPRCSRVVLVLRITTIMSSIEKALRALRNYPTVSAYNIKDLPYSKPPKYHGLQRKKRGLGHRGMSQYQAWQPLGTLKERTPFYITVPTEPYNEDHLSRRSLNRLSLLDVQRLIDLARIDPTQPIDMSTICNTGLFRLDAENERHYGFHLTEEGMDSFVTSINIEVQYASEAVIAAVERAGGVITTRYYDLLSVLAKSDPYSFFEKGLPIPRGKKPPHDALEYYTNSANRGYLASPEDIADARAWLAQKYGYTPVSIDSSPLKDLLSIRKEPWRIFHGLEPGWLVSLADKAVIKPIGSQEHEEFYKT</sequence>
<evidence type="ECO:0000259" key="6">
    <source>
        <dbReference type="Pfam" id="PF00828"/>
    </source>
</evidence>
<dbReference type="WBParaSite" id="MCU_008200-RA">
    <property type="protein sequence ID" value="MCU_008200-RA"/>
    <property type="gene ID" value="MCU_008200"/>
</dbReference>
<dbReference type="Pfam" id="PF00828">
    <property type="entry name" value="Ribosomal_L27A"/>
    <property type="match status" value="1"/>
</dbReference>
<keyword evidence="3" id="KW-0687">Ribonucleoprotein</keyword>
<dbReference type="InterPro" id="IPR021131">
    <property type="entry name" value="Ribosomal_uL15/eL18"/>
</dbReference>
<reference evidence="7" key="1">
    <citation type="submission" date="2019-11" db="UniProtKB">
        <authorList>
            <consortium name="WormBaseParasite"/>
        </authorList>
    </citation>
    <scope>IDENTIFICATION</scope>
</reference>
<protein>
    <recommendedName>
        <fullName evidence="4">Large ribosomal subunit protein uL15m</fullName>
    </recommendedName>
    <alternativeName>
        <fullName evidence="5">39S ribosomal protein L15, mitochondrial</fullName>
    </alternativeName>
</protein>
<dbReference type="PANTHER" id="PTHR12934:SF11">
    <property type="entry name" value="LARGE RIBOSOMAL SUBUNIT PROTEIN UL15M"/>
    <property type="match status" value="1"/>
</dbReference>
<dbReference type="SUPFAM" id="SSF52080">
    <property type="entry name" value="Ribosomal proteins L15p and L18e"/>
    <property type="match status" value="1"/>
</dbReference>
<evidence type="ECO:0000256" key="1">
    <source>
        <dbReference type="ARBA" id="ARBA00007320"/>
    </source>
</evidence>
<evidence type="ECO:0000256" key="5">
    <source>
        <dbReference type="ARBA" id="ARBA00035423"/>
    </source>
</evidence>
<evidence type="ECO:0000256" key="3">
    <source>
        <dbReference type="ARBA" id="ARBA00023274"/>
    </source>
</evidence>
<accession>A0A5K3FHG3</accession>
<evidence type="ECO:0000313" key="7">
    <source>
        <dbReference type="WBParaSite" id="MCU_008200-RA"/>
    </source>
</evidence>
<dbReference type="GO" id="GO:0003735">
    <property type="term" value="F:structural constituent of ribosome"/>
    <property type="evidence" value="ECO:0007669"/>
    <property type="project" value="InterPro"/>
</dbReference>
<evidence type="ECO:0000256" key="4">
    <source>
        <dbReference type="ARBA" id="ARBA00035299"/>
    </source>
</evidence>
<proteinExistence type="inferred from homology"/>
<dbReference type="GO" id="GO:0005762">
    <property type="term" value="C:mitochondrial large ribosomal subunit"/>
    <property type="evidence" value="ECO:0007669"/>
    <property type="project" value="TreeGrafter"/>
</dbReference>
<keyword evidence="2" id="KW-0689">Ribosomal protein</keyword>
<dbReference type="InterPro" id="IPR005749">
    <property type="entry name" value="Ribosomal_uL15_bac-type"/>
</dbReference>
<dbReference type="PANTHER" id="PTHR12934">
    <property type="entry name" value="50S RIBOSOMAL PROTEIN L15"/>
    <property type="match status" value="1"/>
</dbReference>